<evidence type="ECO:0000256" key="2">
    <source>
        <dbReference type="SAM" id="Phobius"/>
    </source>
</evidence>
<feature type="signal peptide" evidence="3">
    <location>
        <begin position="1"/>
        <end position="24"/>
    </location>
</feature>
<protein>
    <submittedName>
        <fullName evidence="4">Uncharacterized protein</fullName>
    </submittedName>
</protein>
<feature type="region of interest" description="Disordered" evidence="1">
    <location>
        <begin position="286"/>
        <end position="411"/>
    </location>
</feature>
<feature type="compositionally biased region" description="Polar residues" evidence="1">
    <location>
        <begin position="127"/>
        <end position="155"/>
    </location>
</feature>
<feature type="region of interest" description="Disordered" evidence="1">
    <location>
        <begin position="104"/>
        <end position="163"/>
    </location>
</feature>
<dbReference type="OrthoDB" id="3068188at2759"/>
<accession>A0A8H6I1X9</accession>
<feature type="compositionally biased region" description="Polar residues" evidence="1">
    <location>
        <begin position="286"/>
        <end position="312"/>
    </location>
</feature>
<keyword evidence="2" id="KW-0812">Transmembrane</keyword>
<organism evidence="4 5">
    <name type="scientific">Ephemerocybe angulata</name>
    <dbReference type="NCBI Taxonomy" id="980116"/>
    <lineage>
        <taxon>Eukaryota</taxon>
        <taxon>Fungi</taxon>
        <taxon>Dikarya</taxon>
        <taxon>Basidiomycota</taxon>
        <taxon>Agaricomycotina</taxon>
        <taxon>Agaricomycetes</taxon>
        <taxon>Agaricomycetidae</taxon>
        <taxon>Agaricales</taxon>
        <taxon>Agaricineae</taxon>
        <taxon>Psathyrellaceae</taxon>
        <taxon>Ephemerocybe</taxon>
    </lineage>
</organism>
<name>A0A8H6I1X9_9AGAR</name>
<feature type="transmembrane region" description="Helical" evidence="2">
    <location>
        <begin position="166"/>
        <end position="190"/>
    </location>
</feature>
<reference evidence="4 5" key="1">
    <citation type="submission" date="2020-07" db="EMBL/GenBank/DDBJ databases">
        <title>Comparative genomics of pyrophilous fungi reveals a link between fire events and developmental genes.</title>
        <authorList>
            <consortium name="DOE Joint Genome Institute"/>
            <person name="Steindorff A.S."/>
            <person name="Carver A."/>
            <person name="Calhoun S."/>
            <person name="Stillman K."/>
            <person name="Liu H."/>
            <person name="Lipzen A."/>
            <person name="Pangilinan J."/>
            <person name="Labutti K."/>
            <person name="Bruns T.D."/>
            <person name="Grigoriev I.V."/>
        </authorList>
    </citation>
    <scope>NUCLEOTIDE SEQUENCE [LARGE SCALE GENOMIC DNA]</scope>
    <source>
        <strain evidence="4 5">CBS 144469</strain>
    </source>
</reference>
<evidence type="ECO:0000313" key="5">
    <source>
        <dbReference type="Proteomes" id="UP000521943"/>
    </source>
</evidence>
<keyword evidence="2" id="KW-1133">Transmembrane helix</keyword>
<evidence type="ECO:0000256" key="3">
    <source>
        <dbReference type="SAM" id="SignalP"/>
    </source>
</evidence>
<sequence>MPSALLKVLYWQLALIAAPSLCSALTFDLDPWGTDKPVPDTIVFFYAKRASGDPQFVDVILVNTQRENTTTLFANHDLDKLPDAGFRLPYVPTGTGFLVRMTDTTSTPPKTLAESEPFQIYPPGTAPSPSQTETGPMSGTVLATTSSVPTSTQDETPADKKSSVPVGAIAGGVVGGVALIALFGFLLYCIRRQGRPITAKELEKKQKKKLKLKENDVVSPFIVDQPPPPIPLSGTSPTESTGSHSAPAARSYEARSEKARLAQTLALQAQFTPPSVDRFPTELTASSTLAGGSSQHHTPSSLGSETLATTTPTHRRKQSKRRKAPGSIPSSPVEELKRERDRLDREISELERRSSMGGSRTPRRHDTESDEMLAQLTALRERMHMIDSQASPRASNPEEPPPDYMSIHTRR</sequence>
<gene>
    <name evidence="4" type="ORF">DFP72DRAFT_846151</name>
</gene>
<evidence type="ECO:0000313" key="4">
    <source>
        <dbReference type="EMBL" id="KAF6757285.1"/>
    </source>
</evidence>
<dbReference type="Proteomes" id="UP000521943">
    <property type="component" value="Unassembled WGS sequence"/>
</dbReference>
<keyword evidence="5" id="KW-1185">Reference proteome</keyword>
<feature type="compositionally biased region" description="Basic and acidic residues" evidence="1">
    <location>
        <begin position="334"/>
        <end position="354"/>
    </location>
</feature>
<feature type="compositionally biased region" description="Polar residues" evidence="1">
    <location>
        <begin position="233"/>
        <end position="244"/>
    </location>
</feature>
<comment type="caution">
    <text evidence="4">The sequence shown here is derived from an EMBL/GenBank/DDBJ whole genome shotgun (WGS) entry which is preliminary data.</text>
</comment>
<dbReference type="EMBL" id="JACGCI010000023">
    <property type="protein sequence ID" value="KAF6757285.1"/>
    <property type="molecule type" value="Genomic_DNA"/>
</dbReference>
<feature type="chain" id="PRO_5034492366" evidence="3">
    <location>
        <begin position="25"/>
        <end position="411"/>
    </location>
</feature>
<keyword evidence="2" id="KW-0472">Membrane</keyword>
<feature type="compositionally biased region" description="Basic residues" evidence="1">
    <location>
        <begin position="313"/>
        <end position="324"/>
    </location>
</feature>
<feature type="region of interest" description="Disordered" evidence="1">
    <location>
        <begin position="219"/>
        <end position="257"/>
    </location>
</feature>
<keyword evidence="3" id="KW-0732">Signal</keyword>
<dbReference type="AlphaFoldDB" id="A0A8H6I1X9"/>
<evidence type="ECO:0000256" key="1">
    <source>
        <dbReference type="SAM" id="MobiDB-lite"/>
    </source>
</evidence>
<proteinExistence type="predicted"/>